<gene>
    <name evidence="2" type="ORF">GCM10009864_36200</name>
</gene>
<dbReference type="RefSeq" id="WP_344576843.1">
    <property type="nucleotide sequence ID" value="NZ_BAAARK010000010.1"/>
</dbReference>
<dbReference type="Pfam" id="PF19054">
    <property type="entry name" value="DUF5753"/>
    <property type="match status" value="1"/>
</dbReference>
<dbReference type="SUPFAM" id="SSF47413">
    <property type="entry name" value="lambda repressor-like DNA-binding domains"/>
    <property type="match status" value="1"/>
</dbReference>
<dbReference type="InterPro" id="IPR001387">
    <property type="entry name" value="Cro/C1-type_HTH"/>
</dbReference>
<dbReference type="PROSITE" id="PS50943">
    <property type="entry name" value="HTH_CROC1"/>
    <property type="match status" value="1"/>
</dbReference>
<protein>
    <submittedName>
        <fullName evidence="2">Helix-turn-helix transcriptional regulator</fullName>
    </submittedName>
</protein>
<sequence length="292" mass="32194">MPAGGRPTVRSRRLGNALRRYREAAGLDQPDSAEAIMKSVSKVSRLESGQTTASALEVRTLLELYGVGDPDERAKLLEWARRSNERGWWIDYQEAVGDGYAHHIALEHEATYIRSWGPILIPGLLQTTDYMESVIAIGPRTIPSERVVELAKLRQERQRRIEEGGASFAAIIWEPALASLHLDRKVREGQLSRLLDVGERQNVTIQLLPATASLVAGMAGAFVAFSFGVEANVEAVTLENPANTNVVEAPEDLALYVNTFDQLRSAALPPDRSAERIRELLEGGTPHKEVKP</sequence>
<organism evidence="2 3">
    <name type="scientific">Streptomyces lunalinharesii</name>
    <dbReference type="NCBI Taxonomy" id="333384"/>
    <lineage>
        <taxon>Bacteria</taxon>
        <taxon>Bacillati</taxon>
        <taxon>Actinomycetota</taxon>
        <taxon>Actinomycetes</taxon>
        <taxon>Kitasatosporales</taxon>
        <taxon>Streptomycetaceae</taxon>
        <taxon>Streptomyces</taxon>
    </lineage>
</organism>
<proteinExistence type="predicted"/>
<dbReference type="SMART" id="SM00530">
    <property type="entry name" value="HTH_XRE"/>
    <property type="match status" value="1"/>
</dbReference>
<dbReference type="EMBL" id="BAAARK010000010">
    <property type="protein sequence ID" value="GAA2664417.1"/>
    <property type="molecule type" value="Genomic_DNA"/>
</dbReference>
<name>A0ABN3RZF8_9ACTN</name>
<comment type="caution">
    <text evidence="2">The sequence shown here is derived from an EMBL/GenBank/DDBJ whole genome shotgun (WGS) entry which is preliminary data.</text>
</comment>
<dbReference type="Gene3D" id="1.10.260.40">
    <property type="entry name" value="lambda repressor-like DNA-binding domains"/>
    <property type="match status" value="1"/>
</dbReference>
<keyword evidence="3" id="KW-1185">Reference proteome</keyword>
<reference evidence="2 3" key="1">
    <citation type="journal article" date="2019" name="Int. J. Syst. Evol. Microbiol.">
        <title>The Global Catalogue of Microorganisms (GCM) 10K type strain sequencing project: providing services to taxonomists for standard genome sequencing and annotation.</title>
        <authorList>
            <consortium name="The Broad Institute Genomics Platform"/>
            <consortium name="The Broad Institute Genome Sequencing Center for Infectious Disease"/>
            <person name="Wu L."/>
            <person name="Ma J."/>
        </authorList>
    </citation>
    <scope>NUCLEOTIDE SEQUENCE [LARGE SCALE GENOMIC DNA]</scope>
    <source>
        <strain evidence="2 3">JCM 16374</strain>
    </source>
</reference>
<dbReference type="CDD" id="cd00093">
    <property type="entry name" value="HTH_XRE"/>
    <property type="match status" value="1"/>
</dbReference>
<dbReference type="Pfam" id="PF13560">
    <property type="entry name" value="HTH_31"/>
    <property type="match status" value="1"/>
</dbReference>
<evidence type="ECO:0000259" key="1">
    <source>
        <dbReference type="PROSITE" id="PS50943"/>
    </source>
</evidence>
<feature type="domain" description="HTH cro/C1-type" evidence="1">
    <location>
        <begin position="18"/>
        <end position="73"/>
    </location>
</feature>
<evidence type="ECO:0000313" key="3">
    <source>
        <dbReference type="Proteomes" id="UP001500994"/>
    </source>
</evidence>
<dbReference type="Proteomes" id="UP001500994">
    <property type="component" value="Unassembled WGS sequence"/>
</dbReference>
<dbReference type="InterPro" id="IPR043917">
    <property type="entry name" value="DUF5753"/>
</dbReference>
<accession>A0ABN3RZF8</accession>
<evidence type="ECO:0000313" key="2">
    <source>
        <dbReference type="EMBL" id="GAA2664417.1"/>
    </source>
</evidence>
<dbReference type="InterPro" id="IPR010982">
    <property type="entry name" value="Lambda_DNA-bd_dom_sf"/>
</dbReference>